<comment type="catalytic activity">
    <reaction evidence="5">
        <text>a 5,6-dihydrouridine in mRNA + NADP(+) = a uridine in mRNA + NADPH + H(+)</text>
        <dbReference type="Rhea" id="RHEA:69855"/>
        <dbReference type="Rhea" id="RHEA-COMP:14658"/>
        <dbReference type="Rhea" id="RHEA-COMP:17789"/>
        <dbReference type="ChEBI" id="CHEBI:15378"/>
        <dbReference type="ChEBI" id="CHEBI:57783"/>
        <dbReference type="ChEBI" id="CHEBI:58349"/>
        <dbReference type="ChEBI" id="CHEBI:65315"/>
        <dbReference type="ChEBI" id="CHEBI:74443"/>
    </reaction>
    <physiologicalReaction direction="right-to-left" evidence="5">
        <dbReference type="Rhea" id="RHEA:69857"/>
    </physiologicalReaction>
</comment>
<dbReference type="AlphaFoldDB" id="C1MQS8"/>
<comment type="catalytic activity">
    <reaction evidence="4">
        <text>a 5,6-dihydrouridine in mRNA + NAD(+) = a uridine in mRNA + NADH + H(+)</text>
        <dbReference type="Rhea" id="RHEA:69851"/>
        <dbReference type="Rhea" id="RHEA-COMP:14658"/>
        <dbReference type="Rhea" id="RHEA-COMP:17789"/>
        <dbReference type="ChEBI" id="CHEBI:15378"/>
        <dbReference type="ChEBI" id="CHEBI:57540"/>
        <dbReference type="ChEBI" id="CHEBI:57945"/>
        <dbReference type="ChEBI" id="CHEBI:65315"/>
        <dbReference type="ChEBI" id="CHEBI:74443"/>
    </reaction>
    <physiologicalReaction direction="right-to-left" evidence="4">
        <dbReference type="Rhea" id="RHEA:69853"/>
    </physiologicalReaction>
</comment>
<keyword evidence="9" id="KW-1185">Reference proteome</keyword>
<evidence type="ECO:0000256" key="6">
    <source>
        <dbReference type="ARBA" id="ARBA00049513"/>
    </source>
</evidence>
<dbReference type="OrthoDB" id="498058at2759"/>
<feature type="domain" description="DUS-like FMN-binding" evidence="7">
    <location>
        <begin position="5"/>
        <end position="227"/>
    </location>
</feature>
<comment type="catalytic activity">
    <reaction evidence="6">
        <text>5,6-dihydrouridine(47) in tRNA + NADP(+) = uridine(47) in tRNA + NADPH + H(+)</text>
        <dbReference type="Rhea" id="RHEA:53360"/>
        <dbReference type="Rhea" id="RHEA-COMP:13539"/>
        <dbReference type="Rhea" id="RHEA-COMP:13540"/>
        <dbReference type="ChEBI" id="CHEBI:15378"/>
        <dbReference type="ChEBI" id="CHEBI:57783"/>
        <dbReference type="ChEBI" id="CHEBI:58349"/>
        <dbReference type="ChEBI" id="CHEBI:65315"/>
        <dbReference type="ChEBI" id="CHEBI:74443"/>
        <dbReference type="EC" id="1.3.1.89"/>
    </reaction>
    <physiologicalReaction direction="right-to-left" evidence="6">
        <dbReference type="Rhea" id="RHEA:53362"/>
    </physiologicalReaction>
</comment>
<comment type="catalytic activity">
    <reaction evidence="3">
        <text>5,6-dihydrouridine(47) in tRNA + NAD(+) = uridine(47) in tRNA + NADH + H(+)</text>
        <dbReference type="Rhea" id="RHEA:53364"/>
        <dbReference type="Rhea" id="RHEA-COMP:13539"/>
        <dbReference type="Rhea" id="RHEA-COMP:13540"/>
        <dbReference type="ChEBI" id="CHEBI:15378"/>
        <dbReference type="ChEBI" id="CHEBI:57540"/>
        <dbReference type="ChEBI" id="CHEBI:57945"/>
        <dbReference type="ChEBI" id="CHEBI:65315"/>
        <dbReference type="ChEBI" id="CHEBI:74443"/>
        <dbReference type="EC" id="1.3.1.89"/>
    </reaction>
    <physiologicalReaction direction="right-to-left" evidence="3">
        <dbReference type="Rhea" id="RHEA:53366"/>
    </physiologicalReaction>
</comment>
<dbReference type="OMA" id="PWIFKEA"/>
<dbReference type="EC" id="1.3.1.89" evidence="2"/>
<dbReference type="Proteomes" id="UP000001876">
    <property type="component" value="Unassembled WGS sequence"/>
</dbReference>
<dbReference type="GeneID" id="9683248"/>
<evidence type="ECO:0000256" key="2">
    <source>
        <dbReference type="ARBA" id="ARBA00012376"/>
    </source>
</evidence>
<evidence type="ECO:0000256" key="3">
    <source>
        <dbReference type="ARBA" id="ARBA00048266"/>
    </source>
</evidence>
<evidence type="ECO:0000256" key="5">
    <source>
        <dbReference type="ARBA" id="ARBA00049447"/>
    </source>
</evidence>
<feature type="non-terminal residue" evidence="8">
    <location>
        <position position="229"/>
    </location>
</feature>
<dbReference type="Gene3D" id="3.20.20.70">
    <property type="entry name" value="Aldolase class I"/>
    <property type="match status" value="1"/>
</dbReference>
<dbReference type="PANTHER" id="PTHR45846">
    <property type="entry name" value="TRNA-DIHYDROURIDINE(47) SYNTHASE [NAD(P)(+)]-LIKE"/>
    <property type="match status" value="1"/>
</dbReference>
<evidence type="ECO:0000256" key="4">
    <source>
        <dbReference type="ARBA" id="ARBA00048342"/>
    </source>
</evidence>
<dbReference type="eggNOG" id="KOG2333">
    <property type="taxonomic scope" value="Eukaryota"/>
</dbReference>
<dbReference type="GO" id="GO:0003723">
    <property type="term" value="F:RNA binding"/>
    <property type="evidence" value="ECO:0007669"/>
    <property type="project" value="TreeGrafter"/>
</dbReference>
<comment type="similarity">
    <text evidence="1">Belongs to the Dus family. Dus3 subfamily.</text>
</comment>
<dbReference type="PANTHER" id="PTHR45846:SF1">
    <property type="entry name" value="TRNA-DIHYDROURIDINE(47) SYNTHASE [NAD(P)(+)]-LIKE"/>
    <property type="match status" value="1"/>
</dbReference>
<evidence type="ECO:0000313" key="9">
    <source>
        <dbReference type="Proteomes" id="UP000001876"/>
    </source>
</evidence>
<accession>C1MQS8</accession>
<dbReference type="InterPro" id="IPR035587">
    <property type="entry name" value="DUS-like_FMN-bd"/>
</dbReference>
<gene>
    <name evidence="8" type="ORF">MICPUCDRAFT_11009</name>
</gene>
<evidence type="ECO:0000313" key="8">
    <source>
        <dbReference type="EMBL" id="EEH58131.1"/>
    </source>
</evidence>
<feature type="non-terminal residue" evidence="8">
    <location>
        <position position="1"/>
    </location>
</feature>
<dbReference type="SUPFAM" id="SSF51395">
    <property type="entry name" value="FMN-linked oxidoreductases"/>
    <property type="match status" value="1"/>
</dbReference>
<name>C1MQS8_MICPC</name>
<dbReference type="STRING" id="564608.C1MQS8"/>
<dbReference type="Pfam" id="PF01207">
    <property type="entry name" value="Dus"/>
    <property type="match status" value="1"/>
</dbReference>
<sequence>GKLLLAPLTKGGNLPFRRLCVSLGCEVTVSEMVFARFALKKNPVELARLRKHDSETLFGVQIATNQITEGVNAGRLAHEAGADFVDLNCGCPIHETWKRGLGAALLKKPRKLERLVRGIADGIPIPLTVKIRLGAGSSEAPAHALAEAVENAGAAAVVIHGRTKEARYTKAANWETIGAIQAERGIPVVGNGDILTRYELNDRMGISNAHAAIVGRGALIKPWIFKEAK</sequence>
<organism evidence="9">
    <name type="scientific">Micromonas pusilla (strain CCMP1545)</name>
    <name type="common">Picoplanktonic green alga</name>
    <dbReference type="NCBI Taxonomy" id="564608"/>
    <lineage>
        <taxon>Eukaryota</taxon>
        <taxon>Viridiplantae</taxon>
        <taxon>Chlorophyta</taxon>
        <taxon>Mamiellophyceae</taxon>
        <taxon>Mamiellales</taxon>
        <taxon>Mamiellaceae</taxon>
        <taxon>Micromonas</taxon>
    </lineage>
</organism>
<protein>
    <recommendedName>
        <fullName evidence="2">tRNA-dihydrouridine(47) synthase [NAD(P)(+)]</fullName>
        <ecNumber evidence="2">1.3.1.89</ecNumber>
    </recommendedName>
</protein>
<dbReference type="EMBL" id="GG663738">
    <property type="protein sequence ID" value="EEH58131.1"/>
    <property type="molecule type" value="Genomic_DNA"/>
</dbReference>
<evidence type="ECO:0000256" key="1">
    <source>
        <dbReference type="ARBA" id="ARBA00005451"/>
    </source>
</evidence>
<dbReference type="GO" id="GO:0102265">
    <property type="term" value="F:tRNA-dihydrouridine47 synthase activity"/>
    <property type="evidence" value="ECO:0007669"/>
    <property type="project" value="UniProtKB-EC"/>
</dbReference>
<dbReference type="CDD" id="cd02801">
    <property type="entry name" value="DUS_like_FMN"/>
    <property type="match status" value="1"/>
</dbReference>
<dbReference type="KEGG" id="mpp:MICPUCDRAFT_11009"/>
<reference evidence="8 9" key="1">
    <citation type="journal article" date="2009" name="Science">
        <title>Green evolution and dynamic adaptations revealed by genomes of the marine picoeukaryotes Micromonas.</title>
        <authorList>
            <person name="Worden A.Z."/>
            <person name="Lee J.H."/>
            <person name="Mock T."/>
            <person name="Rouze P."/>
            <person name="Simmons M.P."/>
            <person name="Aerts A.L."/>
            <person name="Allen A.E."/>
            <person name="Cuvelier M.L."/>
            <person name="Derelle E."/>
            <person name="Everett M.V."/>
            <person name="Foulon E."/>
            <person name="Grimwood J."/>
            <person name="Gundlach H."/>
            <person name="Henrissat B."/>
            <person name="Napoli C."/>
            <person name="McDonald S.M."/>
            <person name="Parker M.S."/>
            <person name="Rombauts S."/>
            <person name="Salamov A."/>
            <person name="Von Dassow P."/>
            <person name="Badger J.H."/>
            <person name="Coutinho P.M."/>
            <person name="Demir E."/>
            <person name="Dubchak I."/>
            <person name="Gentemann C."/>
            <person name="Eikrem W."/>
            <person name="Gready J.E."/>
            <person name="John U."/>
            <person name="Lanier W."/>
            <person name="Lindquist E.A."/>
            <person name="Lucas S."/>
            <person name="Mayer K.F."/>
            <person name="Moreau H."/>
            <person name="Not F."/>
            <person name="Otillar R."/>
            <person name="Panaud O."/>
            <person name="Pangilinan J."/>
            <person name="Paulsen I."/>
            <person name="Piegu B."/>
            <person name="Poliakov A."/>
            <person name="Robbens S."/>
            <person name="Schmutz J."/>
            <person name="Toulza E."/>
            <person name="Wyss T."/>
            <person name="Zelensky A."/>
            <person name="Zhou K."/>
            <person name="Armbrust E.V."/>
            <person name="Bhattacharya D."/>
            <person name="Goodenough U.W."/>
            <person name="Van de Peer Y."/>
            <person name="Grigoriev I.V."/>
        </authorList>
    </citation>
    <scope>NUCLEOTIDE SEQUENCE [LARGE SCALE GENOMIC DNA]</scope>
    <source>
        <strain evidence="8 9">CCMP1545</strain>
    </source>
</reference>
<evidence type="ECO:0000259" key="7">
    <source>
        <dbReference type="Pfam" id="PF01207"/>
    </source>
</evidence>
<dbReference type="InterPro" id="IPR013785">
    <property type="entry name" value="Aldolase_TIM"/>
</dbReference>
<dbReference type="RefSeq" id="XP_003058180.1">
    <property type="nucleotide sequence ID" value="XM_003058134.1"/>
</dbReference>
<proteinExistence type="inferred from homology"/>